<feature type="transmembrane region" description="Helical" evidence="1">
    <location>
        <begin position="53"/>
        <end position="74"/>
    </location>
</feature>
<keyword evidence="1" id="KW-0812">Transmembrane</keyword>
<dbReference type="Pfam" id="PF03988">
    <property type="entry name" value="DUF347"/>
    <property type="match status" value="4"/>
</dbReference>
<dbReference type="InterPro" id="IPR007136">
    <property type="entry name" value="DUF347"/>
</dbReference>
<accession>A0A0S4QM32</accession>
<evidence type="ECO:0000256" key="1">
    <source>
        <dbReference type="SAM" id="Phobius"/>
    </source>
</evidence>
<evidence type="ECO:0000313" key="3">
    <source>
        <dbReference type="Proteomes" id="UP000198802"/>
    </source>
</evidence>
<dbReference type="RefSeq" id="WP_091274093.1">
    <property type="nucleotide sequence ID" value="NZ_FAOZ01000005.1"/>
</dbReference>
<organism evidence="2 3">
    <name type="scientific">Parafrankia irregularis</name>
    <dbReference type="NCBI Taxonomy" id="795642"/>
    <lineage>
        <taxon>Bacteria</taxon>
        <taxon>Bacillati</taxon>
        <taxon>Actinomycetota</taxon>
        <taxon>Actinomycetes</taxon>
        <taxon>Frankiales</taxon>
        <taxon>Frankiaceae</taxon>
        <taxon>Parafrankia</taxon>
    </lineage>
</organism>
<keyword evidence="3" id="KW-1185">Reference proteome</keyword>
<feature type="transmembrane region" description="Helical" evidence="1">
    <location>
        <begin position="81"/>
        <end position="100"/>
    </location>
</feature>
<keyword evidence="1" id="KW-1133">Transmembrane helix</keyword>
<feature type="transmembrane region" description="Helical" evidence="1">
    <location>
        <begin position="202"/>
        <end position="220"/>
    </location>
</feature>
<proteinExistence type="predicted"/>
<feature type="transmembrane region" description="Helical" evidence="1">
    <location>
        <begin position="149"/>
        <end position="169"/>
    </location>
</feature>
<feature type="transmembrane region" description="Helical" evidence="1">
    <location>
        <begin position="112"/>
        <end position="133"/>
    </location>
</feature>
<dbReference type="EMBL" id="FAOZ01000005">
    <property type="protein sequence ID" value="CUU55498.1"/>
    <property type="molecule type" value="Genomic_DNA"/>
</dbReference>
<reference evidence="3" key="1">
    <citation type="submission" date="2015-11" db="EMBL/GenBank/DDBJ databases">
        <authorList>
            <person name="Varghese N."/>
        </authorList>
    </citation>
    <scope>NUCLEOTIDE SEQUENCE [LARGE SCALE GENOMIC DNA]</scope>
    <source>
        <strain evidence="3">DSM 45899</strain>
    </source>
</reference>
<sequence>MTRQHSLARADGSPAPVRQRLSKVPEVTALFWVIKVLCTTVGESAADFLNVNLGLGLTGTSVVTGVLLVGALIVQFTVRRYVPVTYWLAVALVSVFGTLVTDNLTDNLGVPLETSTLVFGGLLGLTFLAWYLVERTLSIHSVLTARREAFYWLAVLVTFALGTATGDLMAEVLGVGYLMTGVIMVALIAALAAGWRNGLNPVLSFWLVYVLTRPLGASIGDYLSQSQDVGGLGLGATVTSLIFTAGIIVIVVYFSVTRADVIPATPATRSAAAGSGSGSDSGARPGRGGLVQTIVVVSLVLVTAGTGYFLRRSALESDTSGLAPASDQASGGGQAAPFSPLGDLSKFATITQDTLDRLNAGHQSAATSRIGDLETAWDNAEARLKPRDGAAWTAIDDRIDTALRALRSTHPDVNRERSALTGLLTDLRPQAGT</sequence>
<evidence type="ECO:0000313" key="2">
    <source>
        <dbReference type="EMBL" id="CUU55498.1"/>
    </source>
</evidence>
<feature type="transmembrane region" description="Helical" evidence="1">
    <location>
        <begin position="175"/>
        <end position="195"/>
    </location>
</feature>
<dbReference type="Proteomes" id="UP000198802">
    <property type="component" value="Unassembled WGS sequence"/>
</dbReference>
<keyword evidence="1" id="KW-0472">Membrane</keyword>
<name>A0A0S4QM32_9ACTN</name>
<feature type="transmembrane region" description="Helical" evidence="1">
    <location>
        <begin position="289"/>
        <end position="310"/>
    </location>
</feature>
<feature type="transmembrane region" description="Helical" evidence="1">
    <location>
        <begin position="232"/>
        <end position="254"/>
    </location>
</feature>
<dbReference type="AlphaFoldDB" id="A0A0S4QM32"/>
<gene>
    <name evidence="2" type="ORF">Ga0074812_105148</name>
</gene>
<protein>
    <submittedName>
        <fullName evidence="2">Uncharacterized membrane-anchored protein</fullName>
    </submittedName>
</protein>